<dbReference type="VEuPathDB" id="ToxoDB:EBH_0020410"/>
<proteinExistence type="predicted"/>
<dbReference type="Proteomes" id="UP000030750">
    <property type="component" value="Unassembled WGS sequence"/>
</dbReference>
<accession>U6LGU6</accession>
<name>U6LGU6_9EIME</name>
<keyword evidence="3" id="KW-1185">Reference proteome</keyword>
<feature type="signal peptide" evidence="1">
    <location>
        <begin position="1"/>
        <end position="32"/>
    </location>
</feature>
<evidence type="ECO:0000313" key="3">
    <source>
        <dbReference type="Proteomes" id="UP000030750"/>
    </source>
</evidence>
<keyword evidence="1" id="KW-0732">Signal</keyword>
<gene>
    <name evidence="2" type="ORF">EBH_0020410</name>
</gene>
<dbReference type="AlphaFoldDB" id="U6LGU6"/>
<evidence type="ECO:0000313" key="2">
    <source>
        <dbReference type="EMBL" id="CDJ48443.1"/>
    </source>
</evidence>
<organism evidence="2 3">
    <name type="scientific">Eimeria brunetti</name>
    <dbReference type="NCBI Taxonomy" id="51314"/>
    <lineage>
        <taxon>Eukaryota</taxon>
        <taxon>Sar</taxon>
        <taxon>Alveolata</taxon>
        <taxon>Apicomplexa</taxon>
        <taxon>Conoidasida</taxon>
        <taxon>Coccidia</taxon>
        <taxon>Eucoccidiorida</taxon>
        <taxon>Eimeriorina</taxon>
        <taxon>Eimeriidae</taxon>
        <taxon>Eimeria</taxon>
    </lineage>
</organism>
<dbReference type="EMBL" id="HG711135">
    <property type="protein sequence ID" value="CDJ48443.1"/>
    <property type="molecule type" value="Genomic_DNA"/>
</dbReference>
<reference evidence="2" key="2">
    <citation type="submission" date="2013-10" db="EMBL/GenBank/DDBJ databases">
        <authorList>
            <person name="Aslett M."/>
        </authorList>
    </citation>
    <scope>NUCLEOTIDE SEQUENCE [LARGE SCALE GENOMIC DNA]</scope>
    <source>
        <strain evidence="2">Houghton</strain>
    </source>
</reference>
<evidence type="ECO:0000256" key="1">
    <source>
        <dbReference type="SAM" id="SignalP"/>
    </source>
</evidence>
<feature type="chain" id="PRO_5004673708" evidence="1">
    <location>
        <begin position="33"/>
        <end position="192"/>
    </location>
</feature>
<sequence length="192" mass="19756">MMRKWVSKIALCGLAAALQVAAAPSRPPPADAYNNSGYAGPPAHAEAYPDRRGWGDSSLPYRSADGNTAAAVAAGAENANPAAGYEDIPWQNEAAPAVAKGAGPRNGQEAVMDHSAFSVGNMAASRGPEFAAQANGFGGFQGGGGDMQGMLMHPGEPMARLLLRGRWLVSVCFFCLLVKPDTNGAAGNRRNG</sequence>
<protein>
    <submittedName>
        <fullName evidence="2">Uncharacterized protein</fullName>
    </submittedName>
</protein>
<reference evidence="2" key="1">
    <citation type="submission" date="2013-10" db="EMBL/GenBank/DDBJ databases">
        <title>Genomic analysis of the causative agents of coccidiosis in chickens.</title>
        <authorList>
            <person name="Reid A.J."/>
            <person name="Blake D."/>
            <person name="Billington K."/>
            <person name="Browne H."/>
            <person name="Dunn M."/>
            <person name="Hung S."/>
            <person name="Kawahara F."/>
            <person name="Miranda-Saavedra D."/>
            <person name="Mourier T."/>
            <person name="Nagra H."/>
            <person name="Otto T.D."/>
            <person name="Rawlings N."/>
            <person name="Sanchez A."/>
            <person name="Sanders M."/>
            <person name="Subramaniam C."/>
            <person name="Tay Y."/>
            <person name="Dear P."/>
            <person name="Doerig C."/>
            <person name="Gruber A."/>
            <person name="Parkinson J."/>
            <person name="Shirley M."/>
            <person name="Wan K.L."/>
            <person name="Berriman M."/>
            <person name="Tomley F."/>
            <person name="Pain A."/>
        </authorList>
    </citation>
    <scope>NUCLEOTIDE SEQUENCE [LARGE SCALE GENOMIC DNA]</scope>
    <source>
        <strain evidence="2">Houghton</strain>
    </source>
</reference>